<feature type="transmembrane region" description="Helical" evidence="5">
    <location>
        <begin position="187"/>
        <end position="207"/>
    </location>
</feature>
<evidence type="ECO:0000256" key="5">
    <source>
        <dbReference type="SAM" id="Phobius"/>
    </source>
</evidence>
<name>A0A024G8K7_9STRA</name>
<dbReference type="GO" id="GO:0005774">
    <property type="term" value="C:vacuolar membrane"/>
    <property type="evidence" value="ECO:0007669"/>
    <property type="project" value="TreeGrafter"/>
</dbReference>
<keyword evidence="4 5" id="KW-0472">Membrane</keyword>
<dbReference type="GO" id="GO:0015179">
    <property type="term" value="F:L-amino acid transmembrane transporter activity"/>
    <property type="evidence" value="ECO:0007669"/>
    <property type="project" value="TreeGrafter"/>
</dbReference>
<dbReference type="Proteomes" id="UP000053237">
    <property type="component" value="Unassembled WGS sequence"/>
</dbReference>
<dbReference type="STRING" id="65357.A0A024G8K7"/>
<comment type="caution">
    <text evidence="7">The sequence shown here is derived from an EMBL/GenBank/DDBJ whole genome shotgun (WGS) entry which is preliminary data.</text>
</comment>
<feature type="transmembrane region" description="Helical" evidence="5">
    <location>
        <begin position="115"/>
        <end position="138"/>
    </location>
</feature>
<feature type="transmembrane region" description="Helical" evidence="5">
    <location>
        <begin position="91"/>
        <end position="109"/>
    </location>
</feature>
<dbReference type="PANTHER" id="PTHR22950:SF349">
    <property type="entry name" value="AMINO ACID TRANSPORTER TRANSMEMBRANE DOMAIN-CONTAINING PROTEIN"/>
    <property type="match status" value="1"/>
</dbReference>
<feature type="transmembrane region" description="Helical" evidence="5">
    <location>
        <begin position="431"/>
        <end position="449"/>
    </location>
</feature>
<feature type="transmembrane region" description="Helical" evidence="5">
    <location>
        <begin position="219"/>
        <end position="243"/>
    </location>
</feature>
<protein>
    <recommendedName>
        <fullName evidence="6">Amino acid transporter transmembrane domain-containing protein</fullName>
    </recommendedName>
</protein>
<evidence type="ECO:0000256" key="4">
    <source>
        <dbReference type="ARBA" id="ARBA00023136"/>
    </source>
</evidence>
<dbReference type="PANTHER" id="PTHR22950">
    <property type="entry name" value="AMINO ACID TRANSPORTER"/>
    <property type="match status" value="1"/>
</dbReference>
<evidence type="ECO:0000256" key="3">
    <source>
        <dbReference type="ARBA" id="ARBA00022989"/>
    </source>
</evidence>
<accession>A0A024G8K7</accession>
<dbReference type="EMBL" id="CAIX01000037">
    <property type="protein sequence ID" value="CCI42662.1"/>
    <property type="molecule type" value="Genomic_DNA"/>
</dbReference>
<dbReference type="Pfam" id="PF01490">
    <property type="entry name" value="Aa_trans"/>
    <property type="match status" value="1"/>
</dbReference>
<dbReference type="InParanoid" id="A0A024G8K7"/>
<feature type="transmembrane region" description="Helical" evidence="5">
    <location>
        <begin position="399"/>
        <end position="419"/>
    </location>
</feature>
<feature type="transmembrane region" description="Helical" evidence="5">
    <location>
        <begin position="372"/>
        <end position="393"/>
    </location>
</feature>
<feature type="transmembrane region" description="Helical" evidence="5">
    <location>
        <begin position="145"/>
        <end position="167"/>
    </location>
</feature>
<evidence type="ECO:0000259" key="6">
    <source>
        <dbReference type="Pfam" id="PF01490"/>
    </source>
</evidence>
<evidence type="ECO:0000313" key="8">
    <source>
        <dbReference type="Proteomes" id="UP000053237"/>
    </source>
</evidence>
<feature type="transmembrane region" description="Helical" evidence="5">
    <location>
        <begin position="12"/>
        <end position="30"/>
    </location>
</feature>
<reference evidence="7 8" key="1">
    <citation type="submission" date="2012-05" db="EMBL/GenBank/DDBJ databases">
        <title>Recombination and specialization in a pathogen metapopulation.</title>
        <authorList>
            <person name="Gardiner A."/>
            <person name="Kemen E."/>
            <person name="Schultz-Larsen T."/>
            <person name="MacLean D."/>
            <person name="Van Oosterhout C."/>
            <person name="Jones J.D.G."/>
        </authorList>
    </citation>
    <scope>NUCLEOTIDE SEQUENCE [LARGE SCALE GENOMIC DNA]</scope>
    <source>
        <strain evidence="7 8">Ac Nc2</strain>
    </source>
</reference>
<evidence type="ECO:0000313" key="7">
    <source>
        <dbReference type="EMBL" id="CCI42662.1"/>
    </source>
</evidence>
<dbReference type="AlphaFoldDB" id="A0A024G8K7"/>
<sequence length="508" mass="55447">MAKSSTTSEDVKIVISLFCCVSGIGTLGMPGNFSRAGPILGTAALIFMAFANIYASVACSKVMLRAPAHVKTLGDLGQWCSGTIGRHTVQISQMAVCLLTTCVFLELGGDMLNSLFPATFSKTFWIIFMAVSVSPLCLKPTLKEGAGVALAGCAGTIIADVLALILLLGGMSGHPPIPQPELNFDQIAGAFGNLSLAYAAAVLIPSLQIEHSKPERMPFLIGATLSVVTVMFFAIAATGYSAVGCQISGNLLFSVFPDPRTGLSVLGFRPHKGIAVLAYLAMQMHVTIAFSVFLHPTFYMLERLLLGMHQPKIAETPYYNLETSSGQMHEICVTPERIEANIQSCPIISEHESTFVEEEEEYSNSRNALKYVALRLSLVALLVITSIIFQNRINEFADFTGASFITISCIVLPIIFYLQKLWKEIPYWEKAAAIIVLLVCGILGSYETYTSGRDLIVPSTDKPDFPFCRPELEDTLYYNATAVQLSRLVDLPLQLNYNDQFYPQSYFR</sequence>
<gene>
    <name evidence="7" type="ORF">BN9_034460</name>
</gene>
<feature type="domain" description="Amino acid transporter transmembrane" evidence="6">
    <location>
        <begin position="12"/>
        <end position="444"/>
    </location>
</feature>
<keyword evidence="8" id="KW-1185">Reference proteome</keyword>
<evidence type="ECO:0000256" key="1">
    <source>
        <dbReference type="ARBA" id="ARBA00004141"/>
    </source>
</evidence>
<evidence type="ECO:0000256" key="2">
    <source>
        <dbReference type="ARBA" id="ARBA00022692"/>
    </source>
</evidence>
<keyword evidence="2 5" id="KW-0812">Transmembrane</keyword>
<feature type="transmembrane region" description="Helical" evidence="5">
    <location>
        <begin position="36"/>
        <end position="55"/>
    </location>
</feature>
<keyword evidence="3 5" id="KW-1133">Transmembrane helix</keyword>
<organism evidence="7 8">
    <name type="scientific">Albugo candida</name>
    <dbReference type="NCBI Taxonomy" id="65357"/>
    <lineage>
        <taxon>Eukaryota</taxon>
        <taxon>Sar</taxon>
        <taxon>Stramenopiles</taxon>
        <taxon>Oomycota</taxon>
        <taxon>Peronosporomycetes</taxon>
        <taxon>Albuginales</taxon>
        <taxon>Albuginaceae</taxon>
        <taxon>Albugo</taxon>
    </lineage>
</organism>
<feature type="transmembrane region" description="Helical" evidence="5">
    <location>
        <begin position="273"/>
        <end position="294"/>
    </location>
</feature>
<comment type="subcellular location">
    <subcellularLocation>
        <location evidence="1">Membrane</location>
        <topology evidence="1">Multi-pass membrane protein</topology>
    </subcellularLocation>
</comment>
<dbReference type="InterPro" id="IPR013057">
    <property type="entry name" value="AA_transpt_TM"/>
</dbReference>
<proteinExistence type="predicted"/>